<dbReference type="SUPFAM" id="SSF53901">
    <property type="entry name" value="Thiolase-like"/>
    <property type="match status" value="1"/>
</dbReference>
<dbReference type="InterPro" id="IPR016039">
    <property type="entry name" value="Thiolase-like"/>
</dbReference>
<dbReference type="Gene3D" id="2.40.50.840">
    <property type="match status" value="1"/>
</dbReference>
<evidence type="ECO:0000313" key="3">
    <source>
        <dbReference type="Proteomes" id="UP000094243"/>
    </source>
</evidence>
<keyword evidence="3" id="KW-1185">Reference proteome</keyword>
<organism evidence="2 3">
    <name type="scientific">Mycolicibacterium holsaticum</name>
    <dbReference type="NCBI Taxonomy" id="152142"/>
    <lineage>
        <taxon>Bacteria</taxon>
        <taxon>Bacillati</taxon>
        <taxon>Actinomycetota</taxon>
        <taxon>Actinomycetes</taxon>
        <taxon>Mycobacteriales</taxon>
        <taxon>Mycobacteriaceae</taxon>
        <taxon>Mycolicibacterium</taxon>
    </lineage>
</organism>
<evidence type="ECO:0000313" key="2">
    <source>
        <dbReference type="EMBL" id="ODQ92694.1"/>
    </source>
</evidence>
<comment type="caution">
    <text evidence="2">The sequence shown here is derived from an EMBL/GenBank/DDBJ whole genome shotgun (WGS) entry which is preliminary data.</text>
</comment>
<gene>
    <name evidence="2" type="ORF">BHQ17_16135</name>
</gene>
<accession>A0A1E3RS73</accession>
<protein>
    <recommendedName>
        <fullName evidence="1">Thiolase-like protein type 1 additional C-terminal domain-containing protein</fullName>
    </recommendedName>
</protein>
<dbReference type="GO" id="GO:0016746">
    <property type="term" value="F:acyltransferase activity"/>
    <property type="evidence" value="ECO:0007669"/>
    <property type="project" value="InterPro"/>
</dbReference>
<name>A0A1E3RS73_9MYCO</name>
<dbReference type="AlphaFoldDB" id="A0A1E3RS73"/>
<feature type="domain" description="Thiolase-like protein type 1 additional C-terminal" evidence="1">
    <location>
        <begin position="67"/>
        <end position="145"/>
    </location>
</feature>
<dbReference type="EMBL" id="MIGZ01000094">
    <property type="protein sequence ID" value="ODQ92694.1"/>
    <property type="molecule type" value="Genomic_DNA"/>
</dbReference>
<reference evidence="3" key="1">
    <citation type="submission" date="2016-09" db="EMBL/GenBank/DDBJ databases">
        <authorList>
            <person name="Greninger A.L."/>
            <person name="Jerome K.R."/>
            <person name="Mcnair B."/>
            <person name="Wallis C."/>
            <person name="Fang F."/>
        </authorList>
    </citation>
    <scope>NUCLEOTIDE SEQUENCE [LARGE SCALE GENOMIC DNA]</scope>
    <source>
        <strain evidence="3">M7</strain>
    </source>
</reference>
<proteinExistence type="predicted"/>
<evidence type="ECO:0000259" key="1">
    <source>
        <dbReference type="Pfam" id="PF18313"/>
    </source>
</evidence>
<dbReference type="Pfam" id="PF18313">
    <property type="entry name" value="TLP1_add_C"/>
    <property type="match status" value="1"/>
</dbReference>
<dbReference type="InterPro" id="IPR040771">
    <property type="entry name" value="TLP1_add_C"/>
</dbReference>
<sequence>MTGGLPYFGGPGNSYSLHAIAETVTQLRDKPGEFGFVGANGGTMSKYSAGVYSTRPAPWRSDRSEQLNQQISALPNVPVTTSPAGAATIETYSVRYDWPTTTGIIVGRLDADNARFMATTEDPDLVALMCDGDPLNAAIHVRSTEHGNRATLR</sequence>
<dbReference type="Gene3D" id="3.40.47.10">
    <property type="match status" value="1"/>
</dbReference>
<dbReference type="Proteomes" id="UP000094243">
    <property type="component" value="Unassembled WGS sequence"/>
</dbReference>